<organism evidence="4 5">
    <name type="scientific">Amphibalanus amphitrite</name>
    <name type="common">Striped barnacle</name>
    <name type="synonym">Balanus amphitrite</name>
    <dbReference type="NCBI Taxonomy" id="1232801"/>
    <lineage>
        <taxon>Eukaryota</taxon>
        <taxon>Metazoa</taxon>
        <taxon>Ecdysozoa</taxon>
        <taxon>Arthropoda</taxon>
        <taxon>Crustacea</taxon>
        <taxon>Multicrustacea</taxon>
        <taxon>Cirripedia</taxon>
        <taxon>Thoracica</taxon>
        <taxon>Thoracicalcarea</taxon>
        <taxon>Balanomorpha</taxon>
        <taxon>Balanoidea</taxon>
        <taxon>Balanidae</taxon>
        <taxon>Amphibalaninae</taxon>
        <taxon>Amphibalanus</taxon>
    </lineage>
</organism>
<protein>
    <submittedName>
        <fullName evidence="4">Uncharacterized protein</fullName>
    </submittedName>
</protein>
<dbReference type="AlphaFoldDB" id="A0A6A4WS52"/>
<keyword evidence="3" id="KW-1133">Transmembrane helix</keyword>
<keyword evidence="1" id="KW-0175">Coiled coil</keyword>
<reference evidence="4 5" key="1">
    <citation type="submission" date="2019-07" db="EMBL/GenBank/DDBJ databases">
        <title>Draft genome assembly of a fouling barnacle, Amphibalanus amphitrite (Darwin, 1854): The first reference genome for Thecostraca.</title>
        <authorList>
            <person name="Kim W."/>
        </authorList>
    </citation>
    <scope>NUCLEOTIDE SEQUENCE [LARGE SCALE GENOMIC DNA]</scope>
    <source>
        <strain evidence="4">SNU_AA5</strain>
        <tissue evidence="4">Soma without cirri and trophi</tissue>
    </source>
</reference>
<keyword evidence="3" id="KW-0812">Transmembrane</keyword>
<name>A0A6A4WS52_AMPAM</name>
<feature type="transmembrane region" description="Helical" evidence="3">
    <location>
        <begin position="178"/>
        <end position="204"/>
    </location>
</feature>
<evidence type="ECO:0000256" key="1">
    <source>
        <dbReference type="SAM" id="Coils"/>
    </source>
</evidence>
<comment type="caution">
    <text evidence="4">The sequence shown here is derived from an EMBL/GenBank/DDBJ whole genome shotgun (WGS) entry which is preliminary data.</text>
</comment>
<proteinExistence type="predicted"/>
<feature type="coiled-coil region" evidence="1">
    <location>
        <begin position="140"/>
        <end position="175"/>
    </location>
</feature>
<dbReference type="EMBL" id="VIIS01000648">
    <property type="protein sequence ID" value="KAF0306614.1"/>
    <property type="molecule type" value="Genomic_DNA"/>
</dbReference>
<gene>
    <name evidence="4" type="ORF">FJT64_021901</name>
</gene>
<evidence type="ECO:0000313" key="5">
    <source>
        <dbReference type="Proteomes" id="UP000440578"/>
    </source>
</evidence>
<accession>A0A6A4WS52</accession>
<feature type="region of interest" description="Disordered" evidence="2">
    <location>
        <begin position="209"/>
        <end position="239"/>
    </location>
</feature>
<evidence type="ECO:0000313" key="4">
    <source>
        <dbReference type="EMBL" id="KAF0306614.1"/>
    </source>
</evidence>
<keyword evidence="3" id="KW-0472">Membrane</keyword>
<keyword evidence="5" id="KW-1185">Reference proteome</keyword>
<sequence>MADTELRCPELERLSVIAADLPLLRWLMPEDLWCLNVRGAVWTVVLCGAAADRCITCRRGTLEECLDGKRAKEFEDQQQMCSDSLPFCEVTVQEQLDPNGGDEEAELRDVNRGCVKEPRFKCDTSEGVRTCTATCRGDLCNDFEDVADRVEDFLEQQEREAAAREEREREEAAARRKWVIPVAVVVPLVVLAAVAACGVSRLMANRRKARDLKSGGDAGRPLNGDSSAPRTVKPAAADV</sequence>
<evidence type="ECO:0000256" key="3">
    <source>
        <dbReference type="SAM" id="Phobius"/>
    </source>
</evidence>
<evidence type="ECO:0000256" key="2">
    <source>
        <dbReference type="SAM" id="MobiDB-lite"/>
    </source>
</evidence>
<dbReference type="Proteomes" id="UP000440578">
    <property type="component" value="Unassembled WGS sequence"/>
</dbReference>